<dbReference type="Pfam" id="PF00750">
    <property type="entry name" value="tRNA-synt_1d"/>
    <property type="match status" value="1"/>
</dbReference>
<dbReference type="InterPro" id="IPR005148">
    <property type="entry name" value="Arg-tRNA-synth_N"/>
</dbReference>
<keyword evidence="4" id="KW-0648">Protein biosynthesis</keyword>
<evidence type="ECO:0000256" key="5">
    <source>
        <dbReference type="ARBA" id="ARBA00023146"/>
    </source>
</evidence>
<proteinExistence type="predicted"/>
<dbReference type="GO" id="GO:0005737">
    <property type="term" value="C:cytoplasm"/>
    <property type="evidence" value="ECO:0007669"/>
    <property type="project" value="InterPro"/>
</dbReference>
<dbReference type="Gene3D" id="3.30.1360.70">
    <property type="entry name" value="Arginyl tRNA synthetase N-terminal domain"/>
    <property type="match status" value="1"/>
</dbReference>
<dbReference type="PANTHER" id="PTHR11956:SF5">
    <property type="entry name" value="ARGININE--TRNA LIGASE, CYTOPLASMIC"/>
    <property type="match status" value="1"/>
</dbReference>
<organism evidence="7">
    <name type="scientific">mine drainage metagenome</name>
    <dbReference type="NCBI Taxonomy" id="410659"/>
    <lineage>
        <taxon>unclassified sequences</taxon>
        <taxon>metagenomes</taxon>
        <taxon>ecological metagenomes</taxon>
    </lineage>
</organism>
<dbReference type="InterPro" id="IPR035684">
    <property type="entry name" value="ArgRS_core"/>
</dbReference>
<dbReference type="InterPro" id="IPR036695">
    <property type="entry name" value="Arg-tRNA-synth_N_sf"/>
</dbReference>
<dbReference type="GO" id="GO:0005524">
    <property type="term" value="F:ATP binding"/>
    <property type="evidence" value="ECO:0007669"/>
    <property type="project" value="UniProtKB-KW"/>
</dbReference>
<keyword evidence="2" id="KW-0547">Nucleotide-binding</keyword>
<dbReference type="PANTHER" id="PTHR11956">
    <property type="entry name" value="ARGINYL-TRNA SYNTHETASE"/>
    <property type="match status" value="1"/>
</dbReference>
<dbReference type="Gene3D" id="3.40.50.620">
    <property type="entry name" value="HUPs"/>
    <property type="match status" value="1"/>
</dbReference>
<dbReference type="EC" id="6.1.1.19" evidence="7"/>
<dbReference type="InterPro" id="IPR009080">
    <property type="entry name" value="tRNAsynth_Ia_anticodon-bd"/>
</dbReference>
<dbReference type="AlphaFoldDB" id="T1ABY0"/>
<evidence type="ECO:0000256" key="3">
    <source>
        <dbReference type="ARBA" id="ARBA00022840"/>
    </source>
</evidence>
<evidence type="ECO:0000259" key="6">
    <source>
        <dbReference type="SMART" id="SM01016"/>
    </source>
</evidence>
<dbReference type="GO" id="GO:0004814">
    <property type="term" value="F:arginine-tRNA ligase activity"/>
    <property type="evidence" value="ECO:0007669"/>
    <property type="project" value="UniProtKB-EC"/>
</dbReference>
<evidence type="ECO:0000313" key="7">
    <source>
        <dbReference type="EMBL" id="EQD38424.1"/>
    </source>
</evidence>
<gene>
    <name evidence="7" type="ORF">B2A_11457</name>
</gene>
<name>T1ABY0_9ZZZZ</name>
<keyword evidence="5 7" id="KW-0030">Aminoacyl-tRNA synthetase</keyword>
<dbReference type="CDD" id="cd00671">
    <property type="entry name" value="ArgRS_core"/>
    <property type="match status" value="1"/>
</dbReference>
<dbReference type="PROSITE" id="PS00178">
    <property type="entry name" value="AA_TRNA_LIGASE_I"/>
    <property type="match status" value="1"/>
</dbReference>
<dbReference type="SMART" id="SM01016">
    <property type="entry name" value="Arg_tRNA_synt_N"/>
    <property type="match status" value="1"/>
</dbReference>
<dbReference type="GO" id="GO:0006420">
    <property type="term" value="P:arginyl-tRNA aminoacylation"/>
    <property type="evidence" value="ECO:0007669"/>
    <property type="project" value="InterPro"/>
</dbReference>
<reference evidence="7" key="1">
    <citation type="submission" date="2013-08" db="EMBL/GenBank/DDBJ databases">
        <authorList>
            <person name="Mendez C."/>
            <person name="Richter M."/>
            <person name="Ferrer M."/>
            <person name="Sanchez J."/>
        </authorList>
    </citation>
    <scope>NUCLEOTIDE SEQUENCE</scope>
</reference>
<dbReference type="NCBIfam" id="TIGR00456">
    <property type="entry name" value="argS"/>
    <property type="match status" value="1"/>
</dbReference>
<feature type="non-terminal residue" evidence="7">
    <location>
        <position position="522"/>
    </location>
</feature>
<dbReference type="SUPFAM" id="SSF52374">
    <property type="entry name" value="Nucleotidylyl transferase"/>
    <property type="match status" value="1"/>
</dbReference>
<dbReference type="InterPro" id="IPR014729">
    <property type="entry name" value="Rossmann-like_a/b/a_fold"/>
</dbReference>
<dbReference type="SUPFAM" id="SSF47323">
    <property type="entry name" value="Anticodon-binding domain of a subclass of class I aminoacyl-tRNA synthetases"/>
    <property type="match status" value="1"/>
</dbReference>
<dbReference type="InterPro" id="IPR001412">
    <property type="entry name" value="aa-tRNA-synth_I_CS"/>
</dbReference>
<dbReference type="InterPro" id="IPR001278">
    <property type="entry name" value="Arg-tRNA-ligase"/>
</dbReference>
<dbReference type="Gene3D" id="1.10.730.10">
    <property type="entry name" value="Isoleucyl-tRNA Synthetase, Domain 1"/>
    <property type="match status" value="1"/>
</dbReference>
<dbReference type="Pfam" id="PF03485">
    <property type="entry name" value="Arg_tRNA_synt_N"/>
    <property type="match status" value="1"/>
</dbReference>
<protein>
    <submittedName>
        <fullName evidence="7">Arginyl-tRNA synthetase</fullName>
        <ecNumber evidence="7">6.1.1.19</ecNumber>
    </submittedName>
</protein>
<sequence>MKQQLEQLLAAALAALDSTLAATAEARAPTVERSRDPRHGDFATNIALRLAKAAHSNPRALAQRIAAALPPNPLVLRTEIAGAGFINFFLAPAAYAHELAEIHARAERYGHTSLGRAERVLVEFVSANPTGPLHVGHGRQAAYGATLANILAAVGFDVTREYYINDAGRQVDILAVSAWMRYLQSCGEAVPFPENGYRGDYVQNLAAIIRAAEGEDLRRPAASVLAGLPADAPAGDKEVYIDALIGRARDLIGREAFRRVLQLALEAMLADIREDLEQFGVRFDRWYSEHALERSGAIERALARLERDGRLYRAEGAVWFRATAFGDEKDRVVVRENGQKTYFASDIAYHLEKRERRFARLIDVLGADHHGYVARVRAGLTAMGEPGESLEVILIQFVSLFRGDQKIPMGKREAQFVTLRQLRAEVGNDACRLFYLMRGHDQPLDFDLELAKSRTNENPVYYIQYAHARVASVLKQLAARGLAFERAEGLAHTALLTGAHEQAALACVTRFPEVLEQAAMNR</sequence>
<dbReference type="SUPFAM" id="SSF55190">
    <property type="entry name" value="Arginyl-tRNA synthetase (ArgRS), N-terminal 'additional' domain"/>
    <property type="match status" value="1"/>
</dbReference>
<keyword evidence="1 7" id="KW-0436">Ligase</keyword>
<dbReference type="EMBL" id="AUZZ01008270">
    <property type="protein sequence ID" value="EQD38424.1"/>
    <property type="molecule type" value="Genomic_DNA"/>
</dbReference>
<accession>T1ABY0</accession>
<feature type="domain" description="Arginyl tRNA synthetase N-terminal" evidence="6">
    <location>
        <begin position="3"/>
        <end position="90"/>
    </location>
</feature>
<dbReference type="PRINTS" id="PR01038">
    <property type="entry name" value="TRNASYNTHARG"/>
</dbReference>
<keyword evidence="3" id="KW-0067">ATP-binding</keyword>
<comment type="caution">
    <text evidence="7">The sequence shown here is derived from an EMBL/GenBank/DDBJ whole genome shotgun (WGS) entry which is preliminary data.</text>
</comment>
<evidence type="ECO:0000256" key="1">
    <source>
        <dbReference type="ARBA" id="ARBA00022598"/>
    </source>
</evidence>
<evidence type="ECO:0000256" key="4">
    <source>
        <dbReference type="ARBA" id="ARBA00022917"/>
    </source>
</evidence>
<evidence type="ECO:0000256" key="2">
    <source>
        <dbReference type="ARBA" id="ARBA00022741"/>
    </source>
</evidence>
<reference evidence="7" key="2">
    <citation type="journal article" date="2014" name="ISME J.">
        <title>Microbial stratification in low pH oxic and suboxic macroscopic growths along an acid mine drainage.</title>
        <authorList>
            <person name="Mendez-Garcia C."/>
            <person name="Mesa V."/>
            <person name="Sprenger R.R."/>
            <person name="Richter M."/>
            <person name="Diez M.S."/>
            <person name="Solano J."/>
            <person name="Bargiela R."/>
            <person name="Golyshina O.V."/>
            <person name="Manteca A."/>
            <person name="Ramos J.L."/>
            <person name="Gallego J.R."/>
            <person name="Llorente I."/>
            <person name="Martins Dos Santos V.A."/>
            <person name="Jensen O.N."/>
            <person name="Pelaez A.I."/>
            <person name="Sanchez J."/>
            <person name="Ferrer M."/>
        </authorList>
    </citation>
    <scope>NUCLEOTIDE SEQUENCE</scope>
</reference>